<evidence type="ECO:0000256" key="2">
    <source>
        <dbReference type="ARBA" id="ARBA00023043"/>
    </source>
</evidence>
<evidence type="ECO:0000256" key="1">
    <source>
        <dbReference type="ARBA" id="ARBA00022737"/>
    </source>
</evidence>
<gene>
    <name evidence="4" type="ORF">GBAR_LOCUS29835</name>
</gene>
<keyword evidence="1" id="KW-0677">Repeat</keyword>
<proteinExistence type="predicted"/>
<name>A0AA35XKR5_GEOBA</name>
<dbReference type="PANTHER" id="PTHR24198">
    <property type="entry name" value="ANKYRIN REPEAT AND PROTEIN KINASE DOMAIN-CONTAINING PROTEIN"/>
    <property type="match status" value="1"/>
</dbReference>
<evidence type="ECO:0000313" key="5">
    <source>
        <dbReference type="Proteomes" id="UP001174909"/>
    </source>
</evidence>
<feature type="repeat" description="ANK" evidence="3">
    <location>
        <begin position="601"/>
        <end position="619"/>
    </location>
</feature>
<feature type="repeat" description="ANK" evidence="3">
    <location>
        <begin position="290"/>
        <end position="322"/>
    </location>
</feature>
<dbReference type="AlphaFoldDB" id="A0AA35XKR5"/>
<accession>A0AA35XKR5</accession>
<comment type="caution">
    <text evidence="4">The sequence shown here is derived from an EMBL/GenBank/DDBJ whole genome shotgun (WGS) entry which is preliminary data.</text>
</comment>
<dbReference type="Pfam" id="PF12796">
    <property type="entry name" value="Ank_2"/>
    <property type="match status" value="3"/>
</dbReference>
<dbReference type="PROSITE" id="PS50297">
    <property type="entry name" value="ANK_REP_REGION"/>
    <property type="match status" value="2"/>
</dbReference>
<dbReference type="Gene3D" id="1.25.40.20">
    <property type="entry name" value="Ankyrin repeat-containing domain"/>
    <property type="match status" value="3"/>
</dbReference>
<evidence type="ECO:0000313" key="4">
    <source>
        <dbReference type="EMBL" id="CAI8054702.1"/>
    </source>
</evidence>
<dbReference type="PROSITE" id="PS50088">
    <property type="entry name" value="ANK_REPEAT"/>
    <property type="match status" value="2"/>
</dbReference>
<dbReference type="GO" id="GO:0005737">
    <property type="term" value="C:cytoplasm"/>
    <property type="evidence" value="ECO:0007669"/>
    <property type="project" value="TreeGrafter"/>
</dbReference>
<sequence length="619" mass="66848">MSAEGKATIPHPAVTICNTLWGSNLTFSPFSVAAGSTGDAAKPVSFDRLFPEEQSLVETCREAGLEREPLQLCSLLLGSSSYRALALLLKNGVLSVSQPLSPREQTTLPHLACALGLPPVINAIRDTLNGSTNSSFVWSIKDGEGRIPEEVCFNPELVKKLPHRPLFGRKKNNSSLPRPPNDSHRRAIFQLAKEPENFYSLIVALRSSQFKVDSERDENADLLIHTAVHGGIPSLPLLLSLLNHFKADVNARDGSGATPLSLACRLGHSRVAEVLVCVGGADMGSRESDRGTTALHSAALGGHPDVVRMLLRRGADAAAEDEQGCDAGFLAKRAGHHECRQILVQHSRGRFTSLAAQTITGSLDVAMVIRADVCQVTEDGSTLLTLAAKHGHAHLLSHLVKFETCPLDYRQMKLPDLLDTSMELSAGLRGLPESGEHPFKSALHFAAQGGYLHCVQILLDAHSHPSLPDCDGWLPLHHACDSEHVDIVRLILNYPSTLVLSGLRPAMNLAKGRCNNDIITLLEEAVLRRQNEIVTPMLFDAAVSGNADLLFTILENGDDVNPLKEESCDWPLLLAAGFGYLEIVEHLFKFGGHVTQANPKTGNTPLHVAARGGRENVVS</sequence>
<keyword evidence="5" id="KW-1185">Reference proteome</keyword>
<keyword evidence="2 3" id="KW-0040">ANK repeat</keyword>
<dbReference type="PANTHER" id="PTHR24198:SF165">
    <property type="entry name" value="ANKYRIN REPEAT-CONTAINING PROTEIN-RELATED"/>
    <property type="match status" value="1"/>
</dbReference>
<reference evidence="4" key="1">
    <citation type="submission" date="2023-03" db="EMBL/GenBank/DDBJ databases">
        <authorList>
            <person name="Steffen K."/>
            <person name="Cardenas P."/>
        </authorList>
    </citation>
    <scope>NUCLEOTIDE SEQUENCE</scope>
</reference>
<dbReference type="SUPFAM" id="SSF48403">
    <property type="entry name" value="Ankyrin repeat"/>
    <property type="match status" value="2"/>
</dbReference>
<organism evidence="4 5">
    <name type="scientific">Geodia barretti</name>
    <name type="common">Barrett's horny sponge</name>
    <dbReference type="NCBI Taxonomy" id="519541"/>
    <lineage>
        <taxon>Eukaryota</taxon>
        <taxon>Metazoa</taxon>
        <taxon>Porifera</taxon>
        <taxon>Demospongiae</taxon>
        <taxon>Heteroscleromorpha</taxon>
        <taxon>Tetractinellida</taxon>
        <taxon>Astrophorina</taxon>
        <taxon>Geodiidae</taxon>
        <taxon>Geodia</taxon>
    </lineage>
</organism>
<dbReference type="Proteomes" id="UP001174909">
    <property type="component" value="Unassembled WGS sequence"/>
</dbReference>
<evidence type="ECO:0000256" key="3">
    <source>
        <dbReference type="PROSITE-ProRule" id="PRU00023"/>
    </source>
</evidence>
<dbReference type="SMART" id="SM00248">
    <property type="entry name" value="ANK"/>
    <property type="match status" value="8"/>
</dbReference>
<dbReference type="InterPro" id="IPR036770">
    <property type="entry name" value="Ankyrin_rpt-contain_sf"/>
</dbReference>
<dbReference type="EMBL" id="CASHTH010004204">
    <property type="protein sequence ID" value="CAI8054702.1"/>
    <property type="molecule type" value="Genomic_DNA"/>
</dbReference>
<dbReference type="InterPro" id="IPR002110">
    <property type="entry name" value="Ankyrin_rpt"/>
</dbReference>
<protein>
    <submittedName>
        <fullName evidence="4">Ankyrin-2</fullName>
    </submittedName>
</protein>